<evidence type="ECO:0000256" key="9">
    <source>
        <dbReference type="ARBA" id="ARBA00022857"/>
    </source>
</evidence>
<dbReference type="Proteomes" id="UP000009875">
    <property type="component" value="Unassembled WGS sequence"/>
</dbReference>
<dbReference type="UniPathway" id="UPA00275">
    <property type="reaction ID" value="UER00401"/>
</dbReference>
<dbReference type="InterPro" id="IPR004794">
    <property type="entry name" value="Eubact_RibD"/>
</dbReference>
<dbReference type="OrthoDB" id="9800865at2"/>
<dbReference type="eggNOG" id="COG1985">
    <property type="taxonomic scope" value="Bacteria"/>
</dbReference>
<dbReference type="Gene3D" id="3.40.140.10">
    <property type="entry name" value="Cytidine Deaminase, domain 2"/>
    <property type="match status" value="1"/>
</dbReference>
<gene>
    <name evidence="19" type="ORF">HMPREF9698_00870</name>
</gene>
<comment type="function">
    <text evidence="1 14">Converts 2,5-diamino-6-(ribosylamino)-4(3h)-pyrimidinone 5'-phosphate into 5-amino-6-(ribosylamino)-2,4(1h,3h)-pyrimidinedione 5'-phosphate.</text>
</comment>
<dbReference type="InterPro" id="IPR016193">
    <property type="entry name" value="Cytidine_deaminase-like"/>
</dbReference>
<dbReference type="GO" id="GO:0008270">
    <property type="term" value="F:zinc ion binding"/>
    <property type="evidence" value="ECO:0007669"/>
    <property type="project" value="InterPro"/>
</dbReference>
<dbReference type="NCBIfam" id="TIGR00326">
    <property type="entry name" value="eubact_ribD"/>
    <property type="match status" value="1"/>
</dbReference>
<dbReference type="SUPFAM" id="SSF53597">
    <property type="entry name" value="Dihydrofolate reductase-like"/>
    <property type="match status" value="1"/>
</dbReference>
<feature type="active site" description="Proton donor" evidence="15">
    <location>
        <position position="51"/>
    </location>
</feature>
<reference evidence="19 20" key="1">
    <citation type="submission" date="2012-09" db="EMBL/GenBank/DDBJ databases">
        <title>The Genome Sequence of Alloiococcus otitis ATCC 51267.</title>
        <authorList>
            <consortium name="The Broad Institute Genome Sequencing Platform"/>
            <person name="Earl A."/>
            <person name="Ward D."/>
            <person name="Feldgarden M."/>
            <person name="Gevers D."/>
            <person name="Huys G."/>
            <person name="Walker B."/>
            <person name="Young S.K."/>
            <person name="Zeng Q."/>
            <person name="Gargeya S."/>
            <person name="Fitzgerald M."/>
            <person name="Haas B."/>
            <person name="Abouelleil A."/>
            <person name="Alvarado L."/>
            <person name="Arachchi H.M."/>
            <person name="Berlin A.M."/>
            <person name="Chapman S.B."/>
            <person name="Goldberg J."/>
            <person name="Griggs A."/>
            <person name="Gujja S."/>
            <person name="Hansen M."/>
            <person name="Howarth C."/>
            <person name="Imamovic A."/>
            <person name="Larimer J."/>
            <person name="McCowen C."/>
            <person name="Montmayeur A."/>
            <person name="Murphy C."/>
            <person name="Neiman D."/>
            <person name="Pearson M."/>
            <person name="Priest M."/>
            <person name="Roberts A."/>
            <person name="Saif S."/>
            <person name="Shea T."/>
            <person name="Sisk P."/>
            <person name="Sykes S."/>
            <person name="Wortman J."/>
            <person name="Nusbaum C."/>
            <person name="Birren B."/>
        </authorList>
    </citation>
    <scope>NUCLEOTIDE SEQUENCE [LARGE SCALE GENOMIC DNA]</scope>
    <source>
        <strain evidence="19 20">ATCC 51267</strain>
    </source>
</reference>
<evidence type="ECO:0000256" key="14">
    <source>
        <dbReference type="PIRNR" id="PIRNR006769"/>
    </source>
</evidence>
<dbReference type="EMBL" id="AGXA01000018">
    <property type="protein sequence ID" value="EKU93575.1"/>
    <property type="molecule type" value="Genomic_DNA"/>
</dbReference>
<evidence type="ECO:0000256" key="7">
    <source>
        <dbReference type="ARBA" id="ARBA00022723"/>
    </source>
</evidence>
<keyword evidence="11" id="KW-0511">Multifunctional enzyme</keyword>
<evidence type="ECO:0000256" key="16">
    <source>
        <dbReference type="PIRSR" id="PIRSR006769-2"/>
    </source>
</evidence>
<evidence type="ECO:0000256" key="17">
    <source>
        <dbReference type="PIRSR" id="PIRSR006769-3"/>
    </source>
</evidence>
<feature type="binding site" evidence="17">
    <location>
        <position position="75"/>
    </location>
    <ligand>
        <name>Zn(2+)</name>
        <dbReference type="ChEBI" id="CHEBI:29105"/>
        <note>catalytic</note>
    </ligand>
</feature>
<proteinExistence type="inferred from homology"/>
<evidence type="ECO:0000256" key="15">
    <source>
        <dbReference type="PIRSR" id="PIRSR006769-1"/>
    </source>
</evidence>
<feature type="binding site" evidence="16">
    <location>
        <position position="183"/>
    </location>
    <ligand>
        <name>substrate</name>
    </ligand>
</feature>
<dbReference type="Pfam" id="PF00383">
    <property type="entry name" value="dCMP_cyt_deam_1"/>
    <property type="match status" value="1"/>
</dbReference>
<name>K9EWH1_9LACT</name>
<evidence type="ECO:0000259" key="18">
    <source>
        <dbReference type="PROSITE" id="PS51747"/>
    </source>
</evidence>
<dbReference type="PANTHER" id="PTHR38011:SF7">
    <property type="entry name" value="2,5-DIAMINO-6-RIBOSYLAMINO-4(3H)-PYRIMIDINONE 5'-PHOSPHATE REDUCTASE"/>
    <property type="match status" value="1"/>
</dbReference>
<dbReference type="PROSITE" id="PS51747">
    <property type="entry name" value="CYT_DCMP_DEAMINASES_2"/>
    <property type="match status" value="1"/>
</dbReference>
<keyword evidence="8 14" id="KW-0862">Zinc</keyword>
<keyword evidence="20" id="KW-1185">Reference proteome</keyword>
<dbReference type="eggNOG" id="COG0117">
    <property type="taxonomic scope" value="Bacteria"/>
</dbReference>
<keyword evidence="14" id="KW-0378">Hydrolase</keyword>
<keyword evidence="6 14" id="KW-0686">Riboflavin biosynthesis</keyword>
<feature type="binding site" evidence="17">
    <location>
        <position position="49"/>
    </location>
    <ligand>
        <name>Zn(2+)</name>
        <dbReference type="ChEBI" id="CHEBI:29105"/>
        <note>catalytic</note>
    </ligand>
</feature>
<evidence type="ECO:0000313" key="19">
    <source>
        <dbReference type="EMBL" id="EKU93575.1"/>
    </source>
</evidence>
<dbReference type="InterPro" id="IPR050765">
    <property type="entry name" value="Riboflavin_Biosynth_HTPR"/>
</dbReference>
<dbReference type="PATRIC" id="fig|883081.3.peg.867"/>
<evidence type="ECO:0000256" key="8">
    <source>
        <dbReference type="ARBA" id="ARBA00022833"/>
    </source>
</evidence>
<comment type="catalytic activity">
    <reaction evidence="12 14">
        <text>5-amino-6-(5-phospho-D-ribitylamino)uracil + NADP(+) = 5-amino-6-(5-phospho-D-ribosylamino)uracil + NADPH + H(+)</text>
        <dbReference type="Rhea" id="RHEA:17845"/>
        <dbReference type="ChEBI" id="CHEBI:15378"/>
        <dbReference type="ChEBI" id="CHEBI:57783"/>
        <dbReference type="ChEBI" id="CHEBI:58349"/>
        <dbReference type="ChEBI" id="CHEBI:58421"/>
        <dbReference type="ChEBI" id="CHEBI:58453"/>
        <dbReference type="EC" id="1.1.1.193"/>
    </reaction>
</comment>
<evidence type="ECO:0000256" key="11">
    <source>
        <dbReference type="ARBA" id="ARBA00023268"/>
    </source>
</evidence>
<dbReference type="GO" id="GO:0008835">
    <property type="term" value="F:diaminohydroxyphosphoribosylaminopyrimidine deaminase activity"/>
    <property type="evidence" value="ECO:0007669"/>
    <property type="project" value="UniProtKB-EC"/>
</dbReference>
<dbReference type="GO" id="GO:0009231">
    <property type="term" value="P:riboflavin biosynthetic process"/>
    <property type="evidence" value="ECO:0007669"/>
    <property type="project" value="UniProtKB-UniPathway"/>
</dbReference>
<dbReference type="PANTHER" id="PTHR38011">
    <property type="entry name" value="DIHYDROFOLATE REDUCTASE FAMILY PROTEIN (AFU_ORTHOLOGUE AFUA_8G06820)"/>
    <property type="match status" value="1"/>
</dbReference>
<feature type="domain" description="CMP/dCMP-type deaminase" evidence="18">
    <location>
        <begin position="1"/>
        <end position="114"/>
    </location>
</feature>
<organism evidence="19 20">
    <name type="scientific">Alloiococcus otitis ATCC 51267</name>
    <dbReference type="NCBI Taxonomy" id="883081"/>
    <lineage>
        <taxon>Bacteria</taxon>
        <taxon>Bacillati</taxon>
        <taxon>Bacillota</taxon>
        <taxon>Bacilli</taxon>
        <taxon>Lactobacillales</taxon>
        <taxon>Carnobacteriaceae</taxon>
        <taxon>Alloiococcus</taxon>
    </lineage>
</organism>
<dbReference type="CDD" id="cd01284">
    <property type="entry name" value="Riboflavin_deaminase-reductase"/>
    <property type="match status" value="1"/>
</dbReference>
<comment type="similarity">
    <text evidence="5 14">In the C-terminal section; belongs to the HTP reductase family.</text>
</comment>
<keyword evidence="9 14" id="KW-0521">NADP</keyword>
<evidence type="ECO:0000256" key="6">
    <source>
        <dbReference type="ARBA" id="ARBA00022619"/>
    </source>
</evidence>
<dbReference type="EC" id="1.1.1.193" evidence="14"/>
<comment type="pathway">
    <text evidence="3 14">Cofactor biosynthesis; riboflavin biosynthesis; 5-amino-6-(D-ribitylamino)uracil from GTP: step 3/4.</text>
</comment>
<evidence type="ECO:0000256" key="13">
    <source>
        <dbReference type="ARBA" id="ARBA00049886"/>
    </source>
</evidence>
<feature type="binding site" evidence="16">
    <location>
        <position position="195"/>
    </location>
    <ligand>
        <name>NADP(+)</name>
        <dbReference type="ChEBI" id="CHEBI:58349"/>
    </ligand>
</feature>
<feature type="binding site" evidence="16">
    <location>
        <position position="154"/>
    </location>
    <ligand>
        <name>NADP(+)</name>
        <dbReference type="ChEBI" id="CHEBI:58349"/>
    </ligand>
</feature>
<feature type="binding site" evidence="16">
    <location>
        <position position="203"/>
    </location>
    <ligand>
        <name>substrate</name>
    </ligand>
</feature>
<comment type="pathway">
    <text evidence="2 14">Cofactor biosynthesis; riboflavin biosynthesis; 5-amino-6-(D-ribitylamino)uracil from GTP: step 2/4.</text>
</comment>
<comment type="catalytic activity">
    <reaction evidence="13 14">
        <text>2,5-diamino-6-hydroxy-4-(5-phosphoribosylamino)-pyrimidine + H2O + H(+) = 5-amino-6-(5-phospho-D-ribosylamino)uracil + NH4(+)</text>
        <dbReference type="Rhea" id="RHEA:21868"/>
        <dbReference type="ChEBI" id="CHEBI:15377"/>
        <dbReference type="ChEBI" id="CHEBI:15378"/>
        <dbReference type="ChEBI" id="CHEBI:28938"/>
        <dbReference type="ChEBI" id="CHEBI:58453"/>
        <dbReference type="ChEBI" id="CHEBI:58614"/>
        <dbReference type="EC" id="3.5.4.26"/>
    </reaction>
</comment>
<keyword evidence="10 14" id="KW-0560">Oxidoreductase</keyword>
<dbReference type="InterPro" id="IPR002734">
    <property type="entry name" value="RibDG_C"/>
</dbReference>
<dbReference type="RefSeq" id="WP_003777745.1">
    <property type="nucleotide sequence ID" value="NZ_JH992958.1"/>
</dbReference>
<dbReference type="InterPro" id="IPR016192">
    <property type="entry name" value="APOBEC/CMP_deaminase_Zn-bd"/>
</dbReference>
<feature type="binding site" evidence="16">
    <location>
        <position position="199"/>
    </location>
    <ligand>
        <name>NADP(+)</name>
        <dbReference type="ChEBI" id="CHEBI:58349"/>
    </ligand>
</feature>
<comment type="cofactor">
    <cofactor evidence="14 17">
        <name>Zn(2+)</name>
        <dbReference type="ChEBI" id="CHEBI:29105"/>
    </cofactor>
    <text evidence="14 17">Binds 1 zinc ion.</text>
</comment>
<dbReference type="SUPFAM" id="SSF53927">
    <property type="entry name" value="Cytidine deaminase-like"/>
    <property type="match status" value="1"/>
</dbReference>
<dbReference type="HOGENOM" id="CLU_036590_1_2_9"/>
<evidence type="ECO:0000256" key="2">
    <source>
        <dbReference type="ARBA" id="ARBA00004882"/>
    </source>
</evidence>
<dbReference type="PIRSF" id="PIRSF006769">
    <property type="entry name" value="RibD"/>
    <property type="match status" value="1"/>
</dbReference>
<evidence type="ECO:0000256" key="5">
    <source>
        <dbReference type="ARBA" id="ARBA00007417"/>
    </source>
</evidence>
<feature type="binding site" evidence="16">
    <location>
        <begin position="286"/>
        <end position="292"/>
    </location>
    <ligand>
        <name>NADP(+)</name>
        <dbReference type="ChEBI" id="CHEBI:58349"/>
    </ligand>
</feature>
<comment type="similarity">
    <text evidence="4 14">In the N-terminal section; belongs to the cytidine and deoxycytidylate deaminase family.</text>
</comment>
<feature type="binding site" evidence="17">
    <location>
        <position position="84"/>
    </location>
    <ligand>
        <name>Zn(2+)</name>
        <dbReference type="ChEBI" id="CHEBI:29105"/>
        <note>catalytic</note>
    </ligand>
</feature>
<dbReference type="STRING" id="883081.HMPREF9698_00870"/>
<protein>
    <recommendedName>
        <fullName evidence="14">Riboflavin biosynthesis protein RibD</fullName>
    </recommendedName>
    <domain>
        <recommendedName>
            <fullName evidence="14">Diaminohydroxyphosphoribosylaminopyrimidine deaminase</fullName>
            <shortName evidence="14">DRAP deaminase</shortName>
            <ecNumber evidence="14">3.5.4.26</ecNumber>
        </recommendedName>
        <alternativeName>
            <fullName evidence="14">Riboflavin-specific deaminase</fullName>
        </alternativeName>
    </domain>
    <domain>
        <recommendedName>
            <fullName evidence="14">5-amino-6-(5-phosphoribosylamino)uracil reductase</fullName>
            <ecNumber evidence="14">1.1.1.193</ecNumber>
        </recommendedName>
        <alternativeName>
            <fullName evidence="14">HTP reductase</fullName>
        </alternativeName>
    </domain>
</protein>
<dbReference type="AlphaFoldDB" id="K9EWH1"/>
<keyword evidence="7 14" id="KW-0479">Metal-binding</keyword>
<dbReference type="EC" id="3.5.4.26" evidence="14"/>
<evidence type="ECO:0000313" key="20">
    <source>
        <dbReference type="Proteomes" id="UP000009875"/>
    </source>
</evidence>
<dbReference type="InterPro" id="IPR024072">
    <property type="entry name" value="DHFR-like_dom_sf"/>
</dbReference>
<evidence type="ECO:0000256" key="12">
    <source>
        <dbReference type="ARBA" id="ARBA00049861"/>
    </source>
</evidence>
<dbReference type="Gene3D" id="3.40.430.10">
    <property type="entry name" value="Dihydrofolate Reductase, subunit A"/>
    <property type="match status" value="1"/>
</dbReference>
<comment type="caution">
    <text evidence="19">The sequence shown here is derived from an EMBL/GenBank/DDBJ whole genome shotgun (WGS) entry which is preliminary data.</text>
</comment>
<feature type="binding site" evidence="16">
    <location>
        <position position="284"/>
    </location>
    <ligand>
        <name>substrate</name>
    </ligand>
</feature>
<dbReference type="InterPro" id="IPR002125">
    <property type="entry name" value="CMP_dCMP_dom"/>
</dbReference>
<evidence type="ECO:0000256" key="4">
    <source>
        <dbReference type="ARBA" id="ARBA00005259"/>
    </source>
</evidence>
<evidence type="ECO:0000256" key="3">
    <source>
        <dbReference type="ARBA" id="ARBA00004910"/>
    </source>
</evidence>
<dbReference type="PROSITE" id="PS00903">
    <property type="entry name" value="CYT_DCMP_DEAMINASES_1"/>
    <property type="match status" value="1"/>
</dbReference>
<evidence type="ECO:0000256" key="10">
    <source>
        <dbReference type="ARBA" id="ARBA00023002"/>
    </source>
</evidence>
<dbReference type="Pfam" id="PF01872">
    <property type="entry name" value="RibD_C"/>
    <property type="match status" value="1"/>
</dbReference>
<accession>K9EWH1</accession>
<sequence length="349" mass="39037">MDQYFMEKAIQMAQAGQGQTFTNPLVGAVIVYQGTIVAAGCHLQYGKPHAEVNALQNCPDEVLAEATMYVTLEPCSHQGKQPPCSQAIIQSGIKQVVIGQLDPNPLVAGRGQTMLQENGVAVESGVLEEECKQLNPFYNFFYQNKRPFITLKQASSLDGKISLRDLRTPITGPEVYQYVRRERKKYQAILVGSQTAITDDPTLHTIPRGPYPPLRIILDRRGRLKDYDQLQLFHDQDQVVWIFSESNPPTSLPDHCRWIVQEKVTIESLVDYLSQEGVQSLYVEGGARIHDAFIKEGLWDAFISYLAPKIIAGNGLPATSSDRVSQELLDLKDVKVQQIGQDIRISGRR</sequence>
<dbReference type="GO" id="GO:0008703">
    <property type="term" value="F:5-amino-6-(5-phosphoribosylamino)uracil reductase activity"/>
    <property type="evidence" value="ECO:0007669"/>
    <property type="project" value="UniProtKB-EC"/>
</dbReference>
<evidence type="ECO:0000256" key="1">
    <source>
        <dbReference type="ARBA" id="ARBA00002151"/>
    </source>
</evidence>